<evidence type="ECO:0000256" key="1">
    <source>
        <dbReference type="SAM" id="MobiDB-lite"/>
    </source>
</evidence>
<dbReference type="OrthoDB" id="7783880at2"/>
<dbReference type="Proteomes" id="UP000238823">
    <property type="component" value="Unassembled WGS sequence"/>
</dbReference>
<proteinExistence type="predicted"/>
<feature type="domain" description="Nitroreductase" evidence="2">
    <location>
        <begin position="416"/>
        <end position="569"/>
    </location>
</feature>
<dbReference type="GO" id="GO:0016491">
    <property type="term" value="F:oxidoreductase activity"/>
    <property type="evidence" value="ECO:0007669"/>
    <property type="project" value="InterPro"/>
</dbReference>
<dbReference type="RefSeq" id="WP_106088942.1">
    <property type="nucleotide sequence ID" value="NZ_PVNL01000042.1"/>
</dbReference>
<dbReference type="NCBIfam" id="TIGR03605">
    <property type="entry name" value="antibiot_sagB"/>
    <property type="match status" value="1"/>
</dbReference>
<evidence type="ECO:0000313" key="3">
    <source>
        <dbReference type="EMBL" id="PRQ08298.1"/>
    </source>
</evidence>
<evidence type="ECO:0000313" key="4">
    <source>
        <dbReference type="Proteomes" id="UP000238823"/>
    </source>
</evidence>
<dbReference type="CDD" id="cd02142">
    <property type="entry name" value="McbC_SagB-like_oxidoreductase"/>
    <property type="match status" value="1"/>
</dbReference>
<dbReference type="PANTHER" id="PTHR43745">
    <property type="entry name" value="NITROREDUCTASE MJ1384-RELATED"/>
    <property type="match status" value="1"/>
</dbReference>
<accession>A0A2S9YT77</accession>
<gene>
    <name evidence="3" type="ORF">ENSA7_19210</name>
</gene>
<dbReference type="InterPro" id="IPR000415">
    <property type="entry name" value="Nitroreductase-like"/>
</dbReference>
<dbReference type="Gene3D" id="3.40.50.720">
    <property type="entry name" value="NAD(P)-binding Rossmann-like Domain"/>
    <property type="match status" value="1"/>
</dbReference>
<dbReference type="InterPro" id="IPR020051">
    <property type="entry name" value="SagB-type_dehydrogenase"/>
</dbReference>
<dbReference type="PANTHER" id="PTHR43745:SF2">
    <property type="entry name" value="NITROREDUCTASE MJ1384-RELATED"/>
    <property type="match status" value="1"/>
</dbReference>
<dbReference type="Pfam" id="PF00881">
    <property type="entry name" value="Nitroreductase"/>
    <property type="match status" value="1"/>
</dbReference>
<feature type="region of interest" description="Disordered" evidence="1">
    <location>
        <begin position="384"/>
        <end position="404"/>
    </location>
</feature>
<protein>
    <submittedName>
        <fullName evidence="3">Nitroreductase family protein</fullName>
    </submittedName>
</protein>
<dbReference type="SUPFAM" id="SSF55469">
    <property type="entry name" value="FMN-dependent nitroreductase-like"/>
    <property type="match status" value="1"/>
</dbReference>
<dbReference type="InterPro" id="IPR029479">
    <property type="entry name" value="Nitroreductase"/>
</dbReference>
<dbReference type="InterPro" id="IPR052544">
    <property type="entry name" value="Bacteriocin_Proc_Enz"/>
</dbReference>
<dbReference type="EMBL" id="PVNL01000042">
    <property type="protein sequence ID" value="PRQ08298.1"/>
    <property type="molecule type" value="Genomic_DNA"/>
</dbReference>
<reference evidence="3 4" key="1">
    <citation type="submission" date="2018-03" db="EMBL/GenBank/DDBJ databases">
        <title>Draft Genome Sequences of the Obligatory Marine Myxobacteria Enhygromyxa salina SWB007.</title>
        <authorList>
            <person name="Poehlein A."/>
            <person name="Moghaddam J.A."/>
            <person name="Harms H."/>
            <person name="Alanjari M."/>
            <person name="Koenig G.M."/>
            <person name="Daniel R."/>
            <person name="Schaeberle T.F."/>
        </authorList>
    </citation>
    <scope>NUCLEOTIDE SEQUENCE [LARGE SCALE GENOMIC DNA]</scope>
    <source>
        <strain evidence="3 4">SWB007</strain>
    </source>
</reference>
<organism evidence="3 4">
    <name type="scientific">Enhygromyxa salina</name>
    <dbReference type="NCBI Taxonomy" id="215803"/>
    <lineage>
        <taxon>Bacteria</taxon>
        <taxon>Pseudomonadati</taxon>
        <taxon>Myxococcota</taxon>
        <taxon>Polyangia</taxon>
        <taxon>Nannocystales</taxon>
        <taxon>Nannocystaceae</taxon>
        <taxon>Enhygromyxa</taxon>
    </lineage>
</organism>
<comment type="caution">
    <text evidence="3">The sequence shown here is derived from an EMBL/GenBank/DDBJ whole genome shotgun (WGS) entry which is preliminary data.</text>
</comment>
<evidence type="ECO:0000259" key="2">
    <source>
        <dbReference type="Pfam" id="PF00881"/>
    </source>
</evidence>
<sequence>MGTDGHVASKLSALTDQFAELRLPTQPRLVTDLYPVVLADGGLHLVGAEPKTLNGGSLGWMVRTIFPLLDGTRTIEALAEALPTVAMVDLRDVLSLLYMHGMLEEGCDAGTEHDRTALSDAHGPQMAFLSRYLRLTGRHASRFGAQRALGSARVAVVGAAEHRAVMASLLQPIGLGGCVELDLEMESEVDALEVALYVVIGDVDAQERCAARLRRSTTLFVDPHAWSIGPLTVFGHSACVTCVRLQQQGAPSPRPVAGDLDQHERDLWCRALFGRAVQHVIAYITGVFQSPALEHIECWDPVTGATSLRAHVLQLPNCPTCGEELPPFTVTLASGHRENRALCFHRSALLKPWHLEQPSAIQVHLSRDVSDQLRHARLVPRRVAAADSHESASSVSDSSSPSSPQAQRLAQLLTLSFGGRVRPAAEGGHHFYRNTASAGNLGSAEPYVIVTAIDGLASGVYHYDTALDTLDVLRHDDPAGLRALLAPVERAGAETCAVIVIVSAVARLCAKYEARGYVYSLLDAGIMAHRINILARSLGLEASPQLDFDDDAWCRCLGVDGVDLAPVLVVGLHAESRG</sequence>
<dbReference type="AlphaFoldDB" id="A0A2S9YT77"/>
<dbReference type="Gene3D" id="3.40.109.10">
    <property type="entry name" value="NADH Oxidase"/>
    <property type="match status" value="1"/>
</dbReference>
<name>A0A2S9YT77_9BACT</name>